<proteinExistence type="predicted"/>
<name>A0A9P3G594_9APHY</name>
<protein>
    <submittedName>
        <fullName evidence="2">Uncharacterized protein</fullName>
    </submittedName>
</protein>
<organism evidence="2 3">
    <name type="scientific">Phanerochaete sordida</name>
    <dbReference type="NCBI Taxonomy" id="48140"/>
    <lineage>
        <taxon>Eukaryota</taxon>
        <taxon>Fungi</taxon>
        <taxon>Dikarya</taxon>
        <taxon>Basidiomycota</taxon>
        <taxon>Agaricomycotina</taxon>
        <taxon>Agaricomycetes</taxon>
        <taxon>Polyporales</taxon>
        <taxon>Phanerochaetaceae</taxon>
        <taxon>Phanerochaete</taxon>
    </lineage>
</organism>
<feature type="region of interest" description="Disordered" evidence="1">
    <location>
        <begin position="184"/>
        <end position="215"/>
    </location>
</feature>
<evidence type="ECO:0000313" key="3">
    <source>
        <dbReference type="Proteomes" id="UP000703269"/>
    </source>
</evidence>
<evidence type="ECO:0000313" key="2">
    <source>
        <dbReference type="EMBL" id="GJE89437.1"/>
    </source>
</evidence>
<dbReference type="AlphaFoldDB" id="A0A9P3G594"/>
<feature type="compositionally biased region" description="Polar residues" evidence="1">
    <location>
        <begin position="30"/>
        <end position="42"/>
    </location>
</feature>
<reference evidence="2 3" key="1">
    <citation type="submission" date="2021-08" db="EMBL/GenBank/DDBJ databases">
        <title>Draft Genome Sequence of Phanerochaete sordida strain YK-624.</title>
        <authorList>
            <person name="Mori T."/>
            <person name="Dohra H."/>
            <person name="Suzuki T."/>
            <person name="Kawagishi H."/>
            <person name="Hirai H."/>
        </authorList>
    </citation>
    <scope>NUCLEOTIDE SEQUENCE [LARGE SCALE GENOMIC DNA]</scope>
    <source>
        <strain evidence="2 3">YK-624</strain>
    </source>
</reference>
<feature type="compositionally biased region" description="Basic residues" evidence="1">
    <location>
        <begin position="51"/>
        <end position="67"/>
    </location>
</feature>
<sequence length="473" mass="51434">MQPACELALAGAGSFQIFVPKCPPVGAQRSPLSPTSKNNSDASPLPSGPSVRRRCASTSRSRSRSRAAARTQRTDRSRDASTDSTRTIRPSEAAPRLVRTPSQIALNLGAGRPAAPETNLAAATAFSDLNNATSDDSYDATPAGEEPGAAVAGEKFKDLRLRLAGLQRSIDNASKIIERRKKIRKGVATPQSDDDAETTAVPEHENTRDDWSDDFDGDVEVAIREAVDSDGEDSEGAVAFPTLEHSPFVYAHPEVDVDVEATTEFWSPDFFQVDIECRDRYTTFWEFPKNATTWIYCNLAFADIRPQSDTARGATARVDSVLIDFWLPRNTAAKFSPDAVLEDELKRAQWHVSFDGDVLPLAELCDATKLPTNAIAIRNSWRLWNDGTAFGAKSKVIAVPLPGAILKGAECRVFRMCARAIVVAEEDALCVACPALEVRSRVVEVHVESLSMARHIEGVKLMPGWNVPPGDAE</sequence>
<feature type="region of interest" description="Disordered" evidence="1">
    <location>
        <begin position="20"/>
        <end position="100"/>
    </location>
</feature>
<feature type="compositionally biased region" description="Basic and acidic residues" evidence="1">
    <location>
        <begin position="72"/>
        <end position="81"/>
    </location>
</feature>
<comment type="caution">
    <text evidence="2">The sequence shown here is derived from an EMBL/GenBank/DDBJ whole genome shotgun (WGS) entry which is preliminary data.</text>
</comment>
<dbReference type="EMBL" id="BPQB01000012">
    <property type="protein sequence ID" value="GJE89437.1"/>
    <property type="molecule type" value="Genomic_DNA"/>
</dbReference>
<evidence type="ECO:0000256" key="1">
    <source>
        <dbReference type="SAM" id="MobiDB-lite"/>
    </source>
</evidence>
<accession>A0A9P3G594</accession>
<gene>
    <name evidence="2" type="ORF">PsYK624_055380</name>
</gene>
<keyword evidence="3" id="KW-1185">Reference proteome</keyword>
<dbReference type="Proteomes" id="UP000703269">
    <property type="component" value="Unassembled WGS sequence"/>
</dbReference>